<keyword evidence="2" id="KW-1185">Reference proteome</keyword>
<name>A1BCL5_CHLPD</name>
<dbReference type="OrthoDB" id="1366475at2"/>
<evidence type="ECO:0008006" key="3">
    <source>
        <dbReference type="Google" id="ProtNLM"/>
    </source>
</evidence>
<dbReference type="EMBL" id="CP000492">
    <property type="protein sequence ID" value="ABL64142.1"/>
    <property type="molecule type" value="Genomic_DNA"/>
</dbReference>
<dbReference type="KEGG" id="cph:Cpha266_0072"/>
<gene>
    <name evidence="1" type="ordered locus">Cpha266_0072</name>
</gene>
<dbReference type="eggNOG" id="ENOG5032TXT">
    <property type="taxonomic scope" value="Bacteria"/>
</dbReference>
<sequence length="126" mass="14783">MTATKHQVHAFLRDFKNKLKIWSIVFRDDRGKNAQTLLDLEIRPVDRQKIIEDLDAEDYSEGPIDDIMNKGPEMWVFGKEVKRCEIYIKITKVSPDASVICISFHIAEHRISYPLKTQCHEKPDER</sequence>
<accession>A1BCL5</accession>
<protein>
    <recommendedName>
        <fullName evidence="3">Toxin</fullName>
    </recommendedName>
</protein>
<dbReference type="AlphaFoldDB" id="A1BCL5"/>
<proteinExistence type="predicted"/>
<reference evidence="1 2" key="1">
    <citation type="submission" date="2006-12" db="EMBL/GenBank/DDBJ databases">
        <title>Complete sequence of Chlorobium phaeobacteroides DSM 266.</title>
        <authorList>
            <consortium name="US DOE Joint Genome Institute"/>
            <person name="Copeland A."/>
            <person name="Lucas S."/>
            <person name="Lapidus A."/>
            <person name="Barry K."/>
            <person name="Detter J.C."/>
            <person name="Glavina del Rio T."/>
            <person name="Hammon N."/>
            <person name="Israni S."/>
            <person name="Pitluck S."/>
            <person name="Goltsman E."/>
            <person name="Schmutz J."/>
            <person name="Larimer F."/>
            <person name="Land M."/>
            <person name="Hauser L."/>
            <person name="Mikhailova N."/>
            <person name="Li T."/>
            <person name="Overmann J."/>
            <person name="Bryant D.A."/>
            <person name="Richardson P."/>
        </authorList>
    </citation>
    <scope>NUCLEOTIDE SEQUENCE [LARGE SCALE GENOMIC DNA]</scope>
    <source>
        <strain evidence="1 2">DSM 266</strain>
    </source>
</reference>
<dbReference type="Proteomes" id="UP000008701">
    <property type="component" value="Chromosome"/>
</dbReference>
<organism evidence="1 2">
    <name type="scientific">Chlorobium phaeobacteroides (strain DSM 266 / SMG 266 / 2430)</name>
    <dbReference type="NCBI Taxonomy" id="290317"/>
    <lineage>
        <taxon>Bacteria</taxon>
        <taxon>Pseudomonadati</taxon>
        <taxon>Chlorobiota</taxon>
        <taxon>Chlorobiia</taxon>
        <taxon>Chlorobiales</taxon>
        <taxon>Chlorobiaceae</taxon>
        <taxon>Chlorobium/Pelodictyon group</taxon>
        <taxon>Chlorobium</taxon>
    </lineage>
</organism>
<evidence type="ECO:0000313" key="2">
    <source>
        <dbReference type="Proteomes" id="UP000008701"/>
    </source>
</evidence>
<evidence type="ECO:0000313" key="1">
    <source>
        <dbReference type="EMBL" id="ABL64142.1"/>
    </source>
</evidence>
<dbReference type="HOGENOM" id="CLU_149158_0_0_10"/>
<dbReference type="RefSeq" id="WP_011743984.1">
    <property type="nucleotide sequence ID" value="NC_008639.1"/>
</dbReference>